<evidence type="ECO:0000256" key="6">
    <source>
        <dbReference type="ARBA" id="ARBA00022833"/>
    </source>
</evidence>
<keyword evidence="3" id="KW-0540">Nuclease</keyword>
<keyword evidence="7" id="KW-0539">Nucleus</keyword>
<comment type="similarity">
    <text evidence="2">Belongs to the NOB1 family.</text>
</comment>
<feature type="domain" description="Ribonuclease PIN" evidence="10">
    <location>
        <begin position="48"/>
        <end position="134"/>
    </location>
</feature>
<dbReference type="Pfam" id="PF17146">
    <property type="entry name" value="PIN_6"/>
    <property type="match status" value="1"/>
</dbReference>
<evidence type="ECO:0000259" key="9">
    <source>
        <dbReference type="Pfam" id="PF08772"/>
    </source>
</evidence>
<dbReference type="PIRSF" id="PIRSF037125">
    <property type="entry name" value="D-site_20S_pre-rRNA_nuclease"/>
    <property type="match status" value="1"/>
</dbReference>
<dbReference type="Gene3D" id="6.20.210.10">
    <property type="entry name" value="Nin one binding (NOB1), Zn-ribbon-like"/>
    <property type="match status" value="1"/>
</dbReference>
<dbReference type="InterPro" id="IPR036283">
    <property type="entry name" value="NOB1_Zf-like_sf"/>
</dbReference>
<dbReference type="RefSeq" id="XP_010447200.1">
    <property type="nucleotide sequence ID" value="XM_010448898.2"/>
</dbReference>
<dbReference type="SUPFAM" id="SSF144206">
    <property type="entry name" value="NOB1 zinc finger-like"/>
    <property type="match status" value="1"/>
</dbReference>
<dbReference type="Proteomes" id="UP000694864">
    <property type="component" value="Chromosome 2"/>
</dbReference>
<feature type="domain" description="Nin one binding (NOB1) Zn-ribbon-like" evidence="9">
    <location>
        <begin position="455"/>
        <end position="525"/>
    </location>
</feature>
<dbReference type="Gene3D" id="3.40.50.1010">
    <property type="entry name" value="5'-nuclease"/>
    <property type="match status" value="1"/>
</dbReference>
<accession>A0ABM0UW29</accession>
<evidence type="ECO:0000256" key="8">
    <source>
        <dbReference type="SAM" id="MobiDB-lite"/>
    </source>
</evidence>
<comment type="subcellular location">
    <subcellularLocation>
        <location evidence="1">Nucleus</location>
    </subcellularLocation>
</comment>
<proteinExistence type="inferred from homology"/>
<organism evidence="11 12">
    <name type="scientific">Camelina sativa</name>
    <name type="common">False flax</name>
    <name type="synonym">Myagrum sativum</name>
    <dbReference type="NCBI Taxonomy" id="90675"/>
    <lineage>
        <taxon>Eukaryota</taxon>
        <taxon>Viridiplantae</taxon>
        <taxon>Streptophyta</taxon>
        <taxon>Embryophyta</taxon>
        <taxon>Tracheophyta</taxon>
        <taxon>Spermatophyta</taxon>
        <taxon>Magnoliopsida</taxon>
        <taxon>eudicotyledons</taxon>
        <taxon>Gunneridae</taxon>
        <taxon>Pentapetalae</taxon>
        <taxon>rosids</taxon>
        <taxon>malvids</taxon>
        <taxon>Brassicales</taxon>
        <taxon>Brassicaceae</taxon>
        <taxon>Camelineae</taxon>
        <taxon>Camelina</taxon>
    </lineage>
</organism>
<evidence type="ECO:0000256" key="5">
    <source>
        <dbReference type="ARBA" id="ARBA00022801"/>
    </source>
</evidence>
<evidence type="ECO:0000313" key="11">
    <source>
        <dbReference type="Proteomes" id="UP000694864"/>
    </source>
</evidence>
<keyword evidence="5" id="KW-0378">Hydrolase</keyword>
<dbReference type="InterPro" id="IPR014881">
    <property type="entry name" value="NOB1_Zn-bd"/>
</dbReference>
<keyword evidence="11" id="KW-1185">Reference proteome</keyword>
<dbReference type="PANTHER" id="PTHR12814">
    <property type="entry name" value="RNA-BINDING PROTEIN NOB1"/>
    <property type="match status" value="1"/>
</dbReference>
<evidence type="ECO:0000256" key="7">
    <source>
        <dbReference type="ARBA" id="ARBA00023242"/>
    </source>
</evidence>
<dbReference type="InterPro" id="IPR017117">
    <property type="entry name" value="Nob1_euk"/>
</dbReference>
<dbReference type="InterPro" id="IPR033411">
    <property type="entry name" value="Ribonuclease_PIN"/>
</dbReference>
<dbReference type="InterPro" id="IPR039907">
    <property type="entry name" value="NOB1"/>
</dbReference>
<dbReference type="GeneID" id="104729870"/>
<reference evidence="12" key="2">
    <citation type="submission" date="2025-08" db="UniProtKB">
        <authorList>
            <consortium name="RefSeq"/>
        </authorList>
    </citation>
    <scope>IDENTIFICATION</scope>
    <source>
        <tissue evidence="12">Leaf</tissue>
    </source>
</reference>
<reference evidence="11" key="1">
    <citation type="journal article" date="2014" name="Nat. Commun.">
        <title>The emerging biofuel crop Camelina sativa retains a highly undifferentiated hexaploid genome structure.</title>
        <authorList>
            <person name="Kagale S."/>
            <person name="Koh C."/>
            <person name="Nixon J."/>
            <person name="Bollina V."/>
            <person name="Clarke W.E."/>
            <person name="Tuteja R."/>
            <person name="Spillane C."/>
            <person name="Robinson S.J."/>
            <person name="Links M.G."/>
            <person name="Clarke C."/>
            <person name="Higgins E.E."/>
            <person name="Huebert T."/>
            <person name="Sharpe A.G."/>
            <person name="Parkin I.A."/>
        </authorList>
    </citation>
    <scope>NUCLEOTIDE SEQUENCE [LARGE SCALE GENOMIC DNA]</scope>
    <source>
        <strain evidence="11">cv. DH55</strain>
    </source>
</reference>
<dbReference type="Pfam" id="PF08772">
    <property type="entry name" value="Zn_ribbon_NOB1"/>
    <property type="match status" value="1"/>
</dbReference>
<protein>
    <submittedName>
        <fullName evidence="12">RNA-binding protein NOB1</fullName>
    </submittedName>
</protein>
<feature type="compositionally biased region" description="Polar residues" evidence="8">
    <location>
        <begin position="1"/>
        <end position="10"/>
    </location>
</feature>
<evidence type="ECO:0000256" key="4">
    <source>
        <dbReference type="ARBA" id="ARBA00022723"/>
    </source>
</evidence>
<feature type="region of interest" description="Disordered" evidence="8">
    <location>
        <begin position="1"/>
        <end position="25"/>
    </location>
</feature>
<dbReference type="CDD" id="cd09876">
    <property type="entry name" value="PIN_Nob1-like"/>
    <property type="match status" value="1"/>
</dbReference>
<evidence type="ECO:0000259" key="10">
    <source>
        <dbReference type="Pfam" id="PF17146"/>
    </source>
</evidence>
<evidence type="ECO:0000256" key="2">
    <source>
        <dbReference type="ARBA" id="ARBA00005858"/>
    </source>
</evidence>
<gene>
    <name evidence="12" type="primary">LOC104729870</name>
</gene>
<name>A0ABM0UW29_CAMSA</name>
<dbReference type="PANTHER" id="PTHR12814:SF2">
    <property type="entry name" value="RNA-BINDING PROTEIN NOB1"/>
    <property type="match status" value="1"/>
</dbReference>
<feature type="region of interest" description="Disordered" evidence="8">
    <location>
        <begin position="256"/>
        <end position="276"/>
    </location>
</feature>
<evidence type="ECO:0000256" key="3">
    <source>
        <dbReference type="ARBA" id="ARBA00022722"/>
    </source>
</evidence>
<sequence>MDPNQTSMWSSIVKKDPPPKPPVNDGAPSAILGIVGNCKSTKGISVAVVDANAVIQGGQSLTNFADKFVTVPEVLSEIRDPASRRRLAFIPFTIDTMEPSPESLSKVIKFAKATGDLQTLSDVDLKLIALSYTLEAQVHGTKNLRDVPPPIQTVRVKRLPEKDLPGWGSNVANLDEWEALENETEDKSNANSKILPLKDLNMNILASDTVSEVGSVVSHTEEDEQEGGEKKHKRYPPKKTEIKLEGKMVVEGIDASKGQYGDDDDASDWRPAVSRSTHSKFLRRKAKWEHYNALAEQEIQKDQEADKARHMVDDTADLHQQSNQMSKDADESHAKGSGKNGEDLSSILKDMRLEEDSLKEGTEETNAEATFISGEDDIEVEAEGIDVANQELEVASEAGDTFEASSIADDDSSEQSWSVRALSESSVACITGDFAMQNVILQMGLRLLAPGGMQIRQLNRWILKCHACYTVTPEIGRIFCPKCGNGGTLRKVAVTIGQNGTIIAARKPRITLRGTQYSIPMPKGGREAITKNLVLREDQLPQKLLHPKTKKQASKPGDEYFVSDDVFLNHHSDRKAPLQPPVRKAMAVFSQKRNPNDNHYSRSMH</sequence>
<keyword evidence="6" id="KW-0862">Zinc</keyword>
<feature type="region of interest" description="Disordered" evidence="8">
    <location>
        <begin position="215"/>
        <end position="237"/>
    </location>
</feature>
<keyword evidence="4" id="KW-0479">Metal-binding</keyword>
<evidence type="ECO:0000313" key="12">
    <source>
        <dbReference type="RefSeq" id="XP_010447200.1"/>
    </source>
</evidence>
<feature type="region of interest" description="Disordered" evidence="8">
    <location>
        <begin position="320"/>
        <end position="345"/>
    </location>
</feature>
<evidence type="ECO:0000256" key="1">
    <source>
        <dbReference type="ARBA" id="ARBA00004123"/>
    </source>
</evidence>